<reference evidence="1 2" key="1">
    <citation type="journal article" date="2007" name="Nature">
        <title>Evolution of genes and genomes on the Drosophila phylogeny.</title>
        <authorList>
            <consortium name="Drosophila 12 Genomes Consortium"/>
            <person name="Clark A.G."/>
            <person name="Eisen M.B."/>
            <person name="Smith D.R."/>
            <person name="Bergman C.M."/>
            <person name="Oliver B."/>
            <person name="Markow T.A."/>
            <person name="Kaufman T.C."/>
            <person name="Kellis M."/>
            <person name="Gelbart W."/>
            <person name="Iyer V.N."/>
            <person name="Pollard D.A."/>
            <person name="Sackton T.B."/>
            <person name="Larracuente A.M."/>
            <person name="Singh N.D."/>
            <person name="Abad J.P."/>
            <person name="Abt D.N."/>
            <person name="Adryan B."/>
            <person name="Aguade M."/>
            <person name="Akashi H."/>
            <person name="Anderson W.W."/>
            <person name="Aquadro C.F."/>
            <person name="Ardell D.H."/>
            <person name="Arguello R."/>
            <person name="Artieri C.G."/>
            <person name="Barbash D.A."/>
            <person name="Barker D."/>
            <person name="Barsanti P."/>
            <person name="Batterham P."/>
            <person name="Batzoglou S."/>
            <person name="Begun D."/>
            <person name="Bhutkar A."/>
            <person name="Blanco E."/>
            <person name="Bosak S.A."/>
            <person name="Bradley R.K."/>
            <person name="Brand A.D."/>
            <person name="Brent M.R."/>
            <person name="Brooks A.N."/>
            <person name="Brown R.H."/>
            <person name="Butlin R.K."/>
            <person name="Caggese C."/>
            <person name="Calvi B.R."/>
            <person name="Bernardo de Carvalho A."/>
            <person name="Caspi A."/>
            <person name="Castrezana S."/>
            <person name="Celniker S.E."/>
            <person name="Chang J.L."/>
            <person name="Chapple C."/>
            <person name="Chatterji S."/>
            <person name="Chinwalla A."/>
            <person name="Civetta A."/>
            <person name="Clifton S.W."/>
            <person name="Comeron J.M."/>
            <person name="Costello J.C."/>
            <person name="Coyne J.A."/>
            <person name="Daub J."/>
            <person name="David R.G."/>
            <person name="Delcher A.L."/>
            <person name="Delehaunty K."/>
            <person name="Do C.B."/>
            <person name="Ebling H."/>
            <person name="Edwards K."/>
            <person name="Eickbush T."/>
            <person name="Evans J.D."/>
            <person name="Filipski A."/>
            <person name="Findeiss S."/>
            <person name="Freyhult E."/>
            <person name="Fulton L."/>
            <person name="Fulton R."/>
            <person name="Garcia A.C."/>
            <person name="Gardiner A."/>
            <person name="Garfield D.A."/>
            <person name="Garvin B.E."/>
            <person name="Gibson G."/>
            <person name="Gilbert D."/>
            <person name="Gnerre S."/>
            <person name="Godfrey J."/>
            <person name="Good R."/>
            <person name="Gotea V."/>
            <person name="Gravely B."/>
            <person name="Greenberg A.J."/>
            <person name="Griffiths-Jones S."/>
            <person name="Gross S."/>
            <person name="Guigo R."/>
            <person name="Gustafson E.A."/>
            <person name="Haerty W."/>
            <person name="Hahn M.W."/>
            <person name="Halligan D.L."/>
            <person name="Halpern A.L."/>
            <person name="Halter G.M."/>
            <person name="Han M.V."/>
            <person name="Heger A."/>
            <person name="Hillier L."/>
            <person name="Hinrichs A.S."/>
            <person name="Holmes I."/>
            <person name="Hoskins R.A."/>
            <person name="Hubisz M.J."/>
            <person name="Hultmark D."/>
            <person name="Huntley M.A."/>
            <person name="Jaffe D.B."/>
            <person name="Jagadeeshan S."/>
            <person name="Jeck W.R."/>
            <person name="Johnson J."/>
            <person name="Jones C.D."/>
            <person name="Jordan W.C."/>
            <person name="Karpen G.H."/>
            <person name="Kataoka E."/>
            <person name="Keightley P.D."/>
            <person name="Kheradpour P."/>
            <person name="Kirkness E.F."/>
            <person name="Koerich L.B."/>
            <person name="Kristiansen K."/>
            <person name="Kudrna D."/>
            <person name="Kulathinal R.J."/>
            <person name="Kumar S."/>
            <person name="Kwok R."/>
            <person name="Lander E."/>
            <person name="Langley C.H."/>
            <person name="Lapoint R."/>
            <person name="Lazzaro B.P."/>
            <person name="Lee S.J."/>
            <person name="Levesque L."/>
            <person name="Li R."/>
            <person name="Lin C.F."/>
            <person name="Lin M.F."/>
            <person name="Lindblad-Toh K."/>
            <person name="Llopart A."/>
            <person name="Long M."/>
            <person name="Low L."/>
            <person name="Lozovsky E."/>
            <person name="Lu J."/>
            <person name="Luo M."/>
            <person name="Machado C.A."/>
            <person name="Makalowski W."/>
            <person name="Marzo M."/>
            <person name="Matsuda M."/>
            <person name="Matzkin L."/>
            <person name="McAllister B."/>
            <person name="McBride C.S."/>
            <person name="McKernan B."/>
            <person name="McKernan K."/>
            <person name="Mendez-Lago M."/>
            <person name="Minx P."/>
            <person name="Mollenhauer M.U."/>
            <person name="Montooth K."/>
            <person name="Mount S.M."/>
            <person name="Mu X."/>
            <person name="Myers E."/>
            <person name="Negre B."/>
            <person name="Newfeld S."/>
            <person name="Nielsen R."/>
            <person name="Noor M.A."/>
            <person name="O'Grady P."/>
            <person name="Pachter L."/>
            <person name="Papaceit M."/>
            <person name="Parisi M.J."/>
            <person name="Parisi M."/>
            <person name="Parts L."/>
            <person name="Pedersen J.S."/>
            <person name="Pesole G."/>
            <person name="Phillippy A.M."/>
            <person name="Ponting C.P."/>
            <person name="Pop M."/>
            <person name="Porcelli D."/>
            <person name="Powell J.R."/>
            <person name="Prohaska S."/>
            <person name="Pruitt K."/>
            <person name="Puig M."/>
            <person name="Quesneville H."/>
            <person name="Ram K.R."/>
            <person name="Rand D."/>
            <person name="Rasmussen M.D."/>
            <person name="Reed L.K."/>
            <person name="Reenan R."/>
            <person name="Reily A."/>
            <person name="Remington K.A."/>
            <person name="Rieger T.T."/>
            <person name="Ritchie M.G."/>
            <person name="Robin C."/>
            <person name="Rogers Y.H."/>
            <person name="Rohde C."/>
            <person name="Rozas J."/>
            <person name="Rubenfield M.J."/>
            <person name="Ruiz A."/>
            <person name="Russo S."/>
            <person name="Salzberg S.L."/>
            <person name="Sanchez-Gracia A."/>
            <person name="Saranga D.J."/>
            <person name="Sato H."/>
            <person name="Schaeffer S.W."/>
            <person name="Schatz M.C."/>
            <person name="Schlenke T."/>
            <person name="Schwartz R."/>
            <person name="Segarra C."/>
            <person name="Singh R.S."/>
            <person name="Sirot L."/>
            <person name="Sirota M."/>
            <person name="Sisneros N.B."/>
            <person name="Smith C.D."/>
            <person name="Smith T.F."/>
            <person name="Spieth J."/>
            <person name="Stage D.E."/>
            <person name="Stark A."/>
            <person name="Stephan W."/>
            <person name="Strausberg R.L."/>
            <person name="Strempel S."/>
            <person name="Sturgill D."/>
            <person name="Sutton G."/>
            <person name="Sutton G.G."/>
            <person name="Tao W."/>
            <person name="Teichmann S."/>
            <person name="Tobari Y.N."/>
            <person name="Tomimura Y."/>
            <person name="Tsolas J.M."/>
            <person name="Valente V.L."/>
            <person name="Venter E."/>
            <person name="Venter J.C."/>
            <person name="Vicario S."/>
            <person name="Vieira F.G."/>
            <person name="Vilella A.J."/>
            <person name="Villasante A."/>
            <person name="Walenz B."/>
            <person name="Wang J."/>
            <person name="Wasserman M."/>
            <person name="Watts T."/>
            <person name="Wilson D."/>
            <person name="Wilson R.K."/>
            <person name="Wing R.A."/>
            <person name="Wolfner M.F."/>
            <person name="Wong A."/>
            <person name="Wong G.K."/>
            <person name="Wu C.I."/>
            <person name="Wu G."/>
            <person name="Yamamoto D."/>
            <person name="Yang H.P."/>
            <person name="Yang S.P."/>
            <person name="Yorke J.A."/>
            <person name="Yoshida K."/>
            <person name="Zdobnov E."/>
            <person name="Zhang P."/>
            <person name="Zhang Y."/>
            <person name="Zimin A.V."/>
            <person name="Baldwin J."/>
            <person name="Abdouelleil A."/>
            <person name="Abdulkadir J."/>
            <person name="Abebe A."/>
            <person name="Abera B."/>
            <person name="Abreu J."/>
            <person name="Acer S.C."/>
            <person name="Aftuck L."/>
            <person name="Alexander A."/>
            <person name="An P."/>
            <person name="Anderson E."/>
            <person name="Anderson S."/>
            <person name="Arachi H."/>
            <person name="Azer M."/>
            <person name="Bachantsang P."/>
            <person name="Barry A."/>
            <person name="Bayul T."/>
            <person name="Berlin A."/>
            <person name="Bessette D."/>
            <person name="Bloom T."/>
            <person name="Blye J."/>
            <person name="Boguslavskiy L."/>
            <person name="Bonnet C."/>
            <person name="Boukhgalter B."/>
            <person name="Bourzgui I."/>
            <person name="Brown A."/>
            <person name="Cahill P."/>
            <person name="Channer S."/>
            <person name="Cheshatsang Y."/>
            <person name="Chuda L."/>
            <person name="Citroen M."/>
            <person name="Collymore A."/>
            <person name="Cooke P."/>
            <person name="Costello M."/>
            <person name="D'Aco K."/>
            <person name="Daza R."/>
            <person name="De Haan G."/>
            <person name="DeGray S."/>
            <person name="DeMaso C."/>
            <person name="Dhargay N."/>
            <person name="Dooley K."/>
            <person name="Dooley E."/>
            <person name="Doricent M."/>
            <person name="Dorje P."/>
            <person name="Dorjee K."/>
            <person name="Dupes A."/>
            <person name="Elong R."/>
            <person name="Falk J."/>
            <person name="Farina A."/>
            <person name="Faro S."/>
            <person name="Ferguson D."/>
            <person name="Fisher S."/>
            <person name="Foley C.D."/>
            <person name="Franke A."/>
            <person name="Friedrich D."/>
            <person name="Gadbois L."/>
            <person name="Gearin G."/>
            <person name="Gearin C.R."/>
            <person name="Giannoukos G."/>
            <person name="Goode T."/>
            <person name="Graham J."/>
            <person name="Grandbois E."/>
            <person name="Grewal S."/>
            <person name="Gyaltsen K."/>
            <person name="Hafez N."/>
            <person name="Hagos B."/>
            <person name="Hall J."/>
            <person name="Henson C."/>
            <person name="Hollinger A."/>
            <person name="Honan T."/>
            <person name="Huard M.D."/>
            <person name="Hughes L."/>
            <person name="Hurhula B."/>
            <person name="Husby M.E."/>
            <person name="Kamat A."/>
            <person name="Kanga B."/>
            <person name="Kashin S."/>
            <person name="Khazanovich D."/>
            <person name="Kisner P."/>
            <person name="Lance K."/>
            <person name="Lara M."/>
            <person name="Lee W."/>
            <person name="Lennon N."/>
            <person name="Letendre F."/>
            <person name="LeVine R."/>
            <person name="Lipovsky A."/>
            <person name="Liu X."/>
            <person name="Liu J."/>
            <person name="Liu S."/>
            <person name="Lokyitsang T."/>
            <person name="Lokyitsang Y."/>
            <person name="Lubonja R."/>
            <person name="Lui A."/>
            <person name="MacDonald P."/>
            <person name="Magnisalis V."/>
            <person name="Maru K."/>
            <person name="Matthews C."/>
            <person name="McCusker W."/>
            <person name="McDonough S."/>
            <person name="Mehta T."/>
            <person name="Meldrim J."/>
            <person name="Meneus L."/>
            <person name="Mihai O."/>
            <person name="Mihalev A."/>
            <person name="Mihova T."/>
            <person name="Mittelman R."/>
            <person name="Mlenga V."/>
            <person name="Montmayeur A."/>
            <person name="Mulrain L."/>
            <person name="Navidi A."/>
            <person name="Naylor J."/>
            <person name="Negash T."/>
            <person name="Nguyen T."/>
            <person name="Nguyen N."/>
            <person name="Nicol R."/>
            <person name="Norbu C."/>
            <person name="Norbu N."/>
            <person name="Novod N."/>
            <person name="O'Neill B."/>
            <person name="Osman S."/>
            <person name="Markiewicz E."/>
            <person name="Oyono O.L."/>
            <person name="Patti C."/>
            <person name="Phunkhang P."/>
            <person name="Pierre F."/>
            <person name="Priest M."/>
            <person name="Raghuraman S."/>
            <person name="Rege F."/>
            <person name="Reyes R."/>
            <person name="Rise C."/>
            <person name="Rogov P."/>
            <person name="Ross K."/>
            <person name="Ryan E."/>
            <person name="Settipalli S."/>
            <person name="Shea T."/>
            <person name="Sherpa N."/>
            <person name="Shi L."/>
            <person name="Shih D."/>
            <person name="Sparrow T."/>
            <person name="Spaulding J."/>
            <person name="Stalker J."/>
            <person name="Stange-Thomann N."/>
            <person name="Stavropoulos S."/>
            <person name="Stone C."/>
            <person name="Strader C."/>
            <person name="Tesfaye S."/>
            <person name="Thomson T."/>
            <person name="Thoulutsang Y."/>
            <person name="Thoulutsang D."/>
            <person name="Topham K."/>
            <person name="Topping I."/>
            <person name="Tsamla T."/>
            <person name="Vassiliev H."/>
            <person name="Vo A."/>
            <person name="Wangchuk T."/>
            <person name="Wangdi T."/>
            <person name="Weiand M."/>
            <person name="Wilkinson J."/>
            <person name="Wilson A."/>
            <person name="Yadav S."/>
            <person name="Young G."/>
            <person name="Yu Q."/>
            <person name="Zembek L."/>
            <person name="Zhong D."/>
            <person name="Zimmer A."/>
            <person name="Zwirko Z."/>
            <person name="Jaffe D.B."/>
            <person name="Alvarez P."/>
            <person name="Brockman W."/>
            <person name="Butler J."/>
            <person name="Chin C."/>
            <person name="Gnerre S."/>
            <person name="Grabherr M."/>
            <person name="Kleber M."/>
            <person name="Mauceli E."/>
            <person name="MacCallum I."/>
        </authorList>
    </citation>
    <scope>NUCLEOTIDE SEQUENCE [LARGE SCALE GENOMIC DNA]</scope>
    <source>
        <strain evidence="2">MSH-3 / Tucson 14011-0111.49</strain>
    </source>
</reference>
<dbReference type="AlphaFoldDB" id="B4GBX3"/>
<name>B4GBX3_DROPE</name>
<dbReference type="HOGENOM" id="CLU_1442500_0_0_1"/>
<evidence type="ECO:0000313" key="2">
    <source>
        <dbReference type="Proteomes" id="UP000008744"/>
    </source>
</evidence>
<evidence type="ECO:0000313" key="1">
    <source>
        <dbReference type="EMBL" id="EDW31352.1"/>
    </source>
</evidence>
<dbReference type="Proteomes" id="UP000008744">
    <property type="component" value="Unassembled WGS sequence"/>
</dbReference>
<organism evidence="2">
    <name type="scientific">Drosophila persimilis</name>
    <name type="common">Fruit fly</name>
    <dbReference type="NCBI Taxonomy" id="7234"/>
    <lineage>
        <taxon>Eukaryota</taxon>
        <taxon>Metazoa</taxon>
        <taxon>Ecdysozoa</taxon>
        <taxon>Arthropoda</taxon>
        <taxon>Hexapoda</taxon>
        <taxon>Insecta</taxon>
        <taxon>Pterygota</taxon>
        <taxon>Neoptera</taxon>
        <taxon>Endopterygota</taxon>
        <taxon>Diptera</taxon>
        <taxon>Brachycera</taxon>
        <taxon>Muscomorpha</taxon>
        <taxon>Ephydroidea</taxon>
        <taxon>Drosophilidae</taxon>
        <taxon>Drosophila</taxon>
        <taxon>Sophophora</taxon>
    </lineage>
</organism>
<keyword evidence="2" id="KW-1185">Reference proteome</keyword>
<gene>
    <name evidence="1" type="primary">Dper\GL11093</name>
    <name evidence="1" type="ORF">Dper_GL11093</name>
</gene>
<protein>
    <submittedName>
        <fullName evidence="1">GL11093</fullName>
    </submittedName>
</protein>
<sequence length="188" mass="21074">MKVASEAAVTTEELSQVKVDLPVLPAYPRVDGRDKLVGPTPLSGRVPALLPPSETLLSARRAYLPFRRRVHSSAMCFLVVCAGSMCYARDHVCCLVRDRSEGTGDPNRREAAKCSRKKRRVSTRTPRYLIARLDETRVPATEMLAVSTFFRLDTSGVEFEPDQVQPLLNARYRLVTGRFHDGKVFCHL</sequence>
<dbReference type="EMBL" id="CH479181">
    <property type="protein sequence ID" value="EDW31352.1"/>
    <property type="molecule type" value="Genomic_DNA"/>
</dbReference>
<accession>B4GBX3</accession>
<proteinExistence type="predicted"/>